<dbReference type="RefSeq" id="WP_175548549.1">
    <property type="nucleotide sequence ID" value="NZ_FQZL01000014.1"/>
</dbReference>
<evidence type="ECO:0000259" key="5">
    <source>
        <dbReference type="PROSITE" id="PS50045"/>
    </source>
</evidence>
<evidence type="ECO:0000256" key="3">
    <source>
        <dbReference type="ARBA" id="ARBA00023015"/>
    </source>
</evidence>
<organism evidence="6 7">
    <name type="scientific">Dethiosulfatibacter aminovorans DSM 17477</name>
    <dbReference type="NCBI Taxonomy" id="1121476"/>
    <lineage>
        <taxon>Bacteria</taxon>
        <taxon>Bacillati</taxon>
        <taxon>Bacillota</taxon>
        <taxon>Tissierellia</taxon>
        <taxon>Dethiosulfatibacter</taxon>
    </lineage>
</organism>
<dbReference type="SUPFAM" id="SSF46689">
    <property type="entry name" value="Homeodomain-like"/>
    <property type="match status" value="1"/>
</dbReference>
<dbReference type="PRINTS" id="PR01590">
    <property type="entry name" value="HTHFIS"/>
</dbReference>
<dbReference type="InterPro" id="IPR002078">
    <property type="entry name" value="Sigma_54_int"/>
</dbReference>
<dbReference type="FunFam" id="3.40.50.300:FF:000006">
    <property type="entry name" value="DNA-binding transcriptional regulator NtrC"/>
    <property type="match status" value="1"/>
</dbReference>
<dbReference type="Gene3D" id="1.10.10.60">
    <property type="entry name" value="Homeodomain-like"/>
    <property type="match status" value="1"/>
</dbReference>
<feature type="domain" description="Sigma-54 factor interaction" evidence="5">
    <location>
        <begin position="134"/>
        <end position="362"/>
    </location>
</feature>
<evidence type="ECO:0000313" key="6">
    <source>
        <dbReference type="EMBL" id="SHJ25977.1"/>
    </source>
</evidence>
<dbReference type="PANTHER" id="PTHR32071">
    <property type="entry name" value="TRANSCRIPTIONAL REGULATORY PROTEIN"/>
    <property type="match status" value="1"/>
</dbReference>
<dbReference type="InterPro" id="IPR027417">
    <property type="entry name" value="P-loop_NTPase"/>
</dbReference>
<gene>
    <name evidence="6" type="ORF">SAMN02745751_02121</name>
</gene>
<dbReference type="PROSITE" id="PS00675">
    <property type="entry name" value="SIGMA54_INTERACT_1"/>
    <property type="match status" value="1"/>
</dbReference>
<dbReference type="STRING" id="1121476.SAMN02745751_02121"/>
<keyword evidence="1" id="KW-0547">Nucleotide-binding</keyword>
<keyword evidence="7" id="KW-1185">Reference proteome</keyword>
<dbReference type="AlphaFoldDB" id="A0A1M6HV44"/>
<dbReference type="Gene3D" id="1.10.8.60">
    <property type="match status" value="1"/>
</dbReference>
<accession>A0A1M6HV44</accession>
<dbReference type="Proteomes" id="UP000184052">
    <property type="component" value="Unassembled WGS sequence"/>
</dbReference>
<dbReference type="InterPro" id="IPR009057">
    <property type="entry name" value="Homeodomain-like_sf"/>
</dbReference>
<evidence type="ECO:0000313" key="7">
    <source>
        <dbReference type="Proteomes" id="UP000184052"/>
    </source>
</evidence>
<dbReference type="CDD" id="cd00009">
    <property type="entry name" value="AAA"/>
    <property type="match status" value="1"/>
</dbReference>
<dbReference type="SUPFAM" id="SSF52540">
    <property type="entry name" value="P-loop containing nucleoside triphosphate hydrolases"/>
    <property type="match status" value="1"/>
</dbReference>
<keyword evidence="3" id="KW-0805">Transcription regulation</keyword>
<proteinExistence type="predicted"/>
<dbReference type="GO" id="GO:0006355">
    <property type="term" value="P:regulation of DNA-templated transcription"/>
    <property type="evidence" value="ECO:0007669"/>
    <property type="project" value="InterPro"/>
</dbReference>
<dbReference type="InterPro" id="IPR025662">
    <property type="entry name" value="Sigma_54_int_dom_ATP-bd_1"/>
</dbReference>
<dbReference type="PANTHER" id="PTHR32071:SF74">
    <property type="entry name" value="TRANSCRIPTIONAL ACTIVATOR ROCR"/>
    <property type="match status" value="1"/>
</dbReference>
<dbReference type="GO" id="GO:0005524">
    <property type="term" value="F:ATP binding"/>
    <property type="evidence" value="ECO:0007669"/>
    <property type="project" value="UniProtKB-KW"/>
</dbReference>
<evidence type="ECO:0000256" key="2">
    <source>
        <dbReference type="ARBA" id="ARBA00022840"/>
    </source>
</evidence>
<dbReference type="Gene3D" id="3.40.50.300">
    <property type="entry name" value="P-loop containing nucleotide triphosphate hydrolases"/>
    <property type="match status" value="1"/>
</dbReference>
<dbReference type="InterPro" id="IPR003593">
    <property type="entry name" value="AAA+_ATPase"/>
</dbReference>
<dbReference type="GO" id="GO:0043565">
    <property type="term" value="F:sequence-specific DNA binding"/>
    <property type="evidence" value="ECO:0007669"/>
    <property type="project" value="InterPro"/>
</dbReference>
<evidence type="ECO:0000256" key="4">
    <source>
        <dbReference type="ARBA" id="ARBA00023163"/>
    </source>
</evidence>
<name>A0A1M6HV44_9FIRM</name>
<evidence type="ECO:0000256" key="1">
    <source>
        <dbReference type="ARBA" id="ARBA00022741"/>
    </source>
</evidence>
<dbReference type="EMBL" id="FQZL01000014">
    <property type="protein sequence ID" value="SHJ25977.1"/>
    <property type="molecule type" value="Genomic_DNA"/>
</dbReference>
<dbReference type="InterPro" id="IPR002197">
    <property type="entry name" value="HTH_Fis"/>
</dbReference>
<keyword evidence="2" id="KW-0067">ATP-binding</keyword>
<dbReference type="Pfam" id="PF02954">
    <property type="entry name" value="HTH_8"/>
    <property type="match status" value="1"/>
</dbReference>
<reference evidence="6 7" key="1">
    <citation type="submission" date="2016-11" db="EMBL/GenBank/DDBJ databases">
        <authorList>
            <person name="Jaros S."/>
            <person name="Januszkiewicz K."/>
            <person name="Wedrychowicz H."/>
        </authorList>
    </citation>
    <scope>NUCLEOTIDE SEQUENCE [LARGE SCALE GENOMIC DNA]</scope>
    <source>
        <strain evidence="6 7">DSM 17477</strain>
    </source>
</reference>
<dbReference type="SMART" id="SM00382">
    <property type="entry name" value="AAA"/>
    <property type="match status" value="1"/>
</dbReference>
<dbReference type="Pfam" id="PF00158">
    <property type="entry name" value="Sigma54_activat"/>
    <property type="match status" value="1"/>
</dbReference>
<protein>
    <submittedName>
        <fullName evidence="6">Arginine utilization regulatory protein</fullName>
    </submittedName>
</protein>
<dbReference type="PROSITE" id="PS50045">
    <property type="entry name" value="SIGMA54_INTERACT_4"/>
    <property type="match status" value="1"/>
</dbReference>
<sequence length="461" mass="52824">MKNIQSKDKINKILDMVNIMVVIDANGKVLYYESLNDSLFMGGDESPVGMKLTDMYPYFTLEQTTVYKAMKKREPILNEYQIVQINEDEALSVINSAYPLINETGVIGGIVISKELGGDSDDSRLFKKYDFDDFITDDDSLLDRLDQLKKISRNDSLILITGETGTGKELIAHSVHSNSRRKTKPFIVQNCAEIPENLMESIMFGTTKGSFTGAIEKAGIFEASKGGTVFLDEINSLPLSLQGKLLRTIEYKTVKRVGSSKDIEVDFRVIAATNVDLKRLVDEGKFREDLYYRLNVVNFVIPPLRNRKNDIRKLSEHFVSYFNRILNRNVKDISSKALQLFMEHNWSGNVRELRNVIESSMNFADGEIIMLKDLPEYLKDKADFVETSENDDIAHIQVIDEKDSKNNITLNKSLAEMVDEYEREIIEKVIKKNKYNVLKTSKELGIPRQTLYYKLKKYDLY</sequence>
<dbReference type="InterPro" id="IPR058031">
    <property type="entry name" value="AAA_lid_NorR"/>
</dbReference>
<keyword evidence="4" id="KW-0804">Transcription</keyword>
<dbReference type="Pfam" id="PF25601">
    <property type="entry name" value="AAA_lid_14"/>
    <property type="match status" value="1"/>
</dbReference>